<evidence type="ECO:0000313" key="1">
    <source>
        <dbReference type="EMBL" id="KAI6088479.1"/>
    </source>
</evidence>
<name>A0ACC0D6X8_9PEZI</name>
<reference evidence="1 2" key="1">
    <citation type="journal article" date="2022" name="New Phytol.">
        <title>Ecological generalism drives hyperdiversity of secondary metabolite gene clusters in xylarialean endophytes.</title>
        <authorList>
            <person name="Franco M.E.E."/>
            <person name="Wisecaver J.H."/>
            <person name="Arnold A.E."/>
            <person name="Ju Y.M."/>
            <person name="Slot J.C."/>
            <person name="Ahrendt S."/>
            <person name="Moore L.P."/>
            <person name="Eastman K.E."/>
            <person name="Scott K."/>
            <person name="Konkel Z."/>
            <person name="Mondo S.J."/>
            <person name="Kuo A."/>
            <person name="Hayes R.D."/>
            <person name="Haridas S."/>
            <person name="Andreopoulos B."/>
            <person name="Riley R."/>
            <person name="LaButti K."/>
            <person name="Pangilinan J."/>
            <person name="Lipzen A."/>
            <person name="Amirebrahimi M."/>
            <person name="Yan J."/>
            <person name="Adam C."/>
            <person name="Keymanesh K."/>
            <person name="Ng V."/>
            <person name="Louie K."/>
            <person name="Northen T."/>
            <person name="Drula E."/>
            <person name="Henrissat B."/>
            <person name="Hsieh H.M."/>
            <person name="Youens-Clark K."/>
            <person name="Lutzoni F."/>
            <person name="Miadlikowska J."/>
            <person name="Eastwood D.C."/>
            <person name="Hamelin R.C."/>
            <person name="Grigoriev I.V."/>
            <person name="U'Ren J.M."/>
        </authorList>
    </citation>
    <scope>NUCLEOTIDE SEQUENCE [LARGE SCALE GENOMIC DNA]</scope>
    <source>
        <strain evidence="1 2">ER1909</strain>
    </source>
</reference>
<proteinExistence type="predicted"/>
<comment type="caution">
    <text evidence="1">The sequence shown here is derived from an EMBL/GenBank/DDBJ whole genome shotgun (WGS) entry which is preliminary data.</text>
</comment>
<gene>
    <name evidence="1" type="ORF">F4821DRAFT_277198</name>
</gene>
<sequence length="141" mass="13634">MKSILARVTIAAVAVTQIRNAAASLDGHLVSSTSDDIPTISTTIQGTSLTGTGSATATSTLTASNSTTSITSTPTVLTSPFMNITSTGTLTETLGGISPSVTISGSLTESPTTTSPNAAATPANIGVGVLAGVAGIVAAVL</sequence>
<dbReference type="Proteomes" id="UP001497680">
    <property type="component" value="Unassembled WGS sequence"/>
</dbReference>
<dbReference type="EMBL" id="MU394301">
    <property type="protein sequence ID" value="KAI6088479.1"/>
    <property type="molecule type" value="Genomic_DNA"/>
</dbReference>
<protein>
    <submittedName>
        <fullName evidence="1">Uncharacterized protein</fullName>
    </submittedName>
</protein>
<keyword evidence="2" id="KW-1185">Reference proteome</keyword>
<accession>A0ACC0D6X8</accession>
<organism evidence="1 2">
    <name type="scientific">Hypoxylon rubiginosum</name>
    <dbReference type="NCBI Taxonomy" id="110542"/>
    <lineage>
        <taxon>Eukaryota</taxon>
        <taxon>Fungi</taxon>
        <taxon>Dikarya</taxon>
        <taxon>Ascomycota</taxon>
        <taxon>Pezizomycotina</taxon>
        <taxon>Sordariomycetes</taxon>
        <taxon>Xylariomycetidae</taxon>
        <taxon>Xylariales</taxon>
        <taxon>Hypoxylaceae</taxon>
        <taxon>Hypoxylon</taxon>
    </lineage>
</organism>
<evidence type="ECO:0000313" key="2">
    <source>
        <dbReference type="Proteomes" id="UP001497680"/>
    </source>
</evidence>